<dbReference type="InterPro" id="IPR051043">
    <property type="entry name" value="Sulfatase_Mod_Factor_Kinase"/>
</dbReference>
<comment type="caution">
    <text evidence="2">The sequence shown here is derived from an EMBL/GenBank/DDBJ whole genome shotgun (WGS) entry which is preliminary data.</text>
</comment>
<feature type="domain" description="Sulfatase-modifying factor enzyme-like" evidence="1">
    <location>
        <begin position="80"/>
        <end position="278"/>
    </location>
</feature>
<dbReference type="InterPro" id="IPR042095">
    <property type="entry name" value="SUMF_sf"/>
</dbReference>
<reference evidence="2 3" key="1">
    <citation type="submission" date="2021-04" db="EMBL/GenBank/DDBJ databases">
        <authorList>
            <person name="Pira H."/>
            <person name="Risdian C."/>
            <person name="Wink J."/>
        </authorList>
    </citation>
    <scope>NUCLEOTIDE SEQUENCE [LARGE SCALE GENOMIC DNA]</scope>
    <source>
        <strain evidence="2 3">WH53</strain>
    </source>
</reference>
<gene>
    <name evidence="2" type="ORF">KCG35_24770</name>
</gene>
<dbReference type="PANTHER" id="PTHR23150">
    <property type="entry name" value="SULFATASE MODIFYING FACTOR 1, 2"/>
    <property type="match status" value="1"/>
</dbReference>
<accession>A0ABS5ZK05</accession>
<evidence type="ECO:0000259" key="1">
    <source>
        <dbReference type="Pfam" id="PF03781"/>
    </source>
</evidence>
<dbReference type="InterPro" id="IPR016187">
    <property type="entry name" value="CTDL_fold"/>
</dbReference>
<dbReference type="InterPro" id="IPR005532">
    <property type="entry name" value="SUMF_dom"/>
</dbReference>
<dbReference type="SUPFAM" id="SSF56436">
    <property type="entry name" value="C-type lectin-like"/>
    <property type="match status" value="1"/>
</dbReference>
<protein>
    <submittedName>
        <fullName evidence="2">Formylglycine-generating enzyme family protein</fullName>
    </submittedName>
</protein>
<dbReference type="RefSeq" id="WP_215822528.1">
    <property type="nucleotide sequence ID" value="NZ_JAGSOY010000199.1"/>
</dbReference>
<dbReference type="Proteomes" id="UP000690515">
    <property type="component" value="Unassembled WGS sequence"/>
</dbReference>
<dbReference type="PANTHER" id="PTHR23150:SF19">
    <property type="entry name" value="FORMYLGLYCINE-GENERATING ENZYME"/>
    <property type="match status" value="1"/>
</dbReference>
<dbReference type="Gene3D" id="3.90.1580.10">
    <property type="entry name" value="paralog of FGE (formylglycine-generating enzyme)"/>
    <property type="match status" value="1"/>
</dbReference>
<keyword evidence="3" id="KW-1185">Reference proteome</keyword>
<evidence type="ECO:0000313" key="3">
    <source>
        <dbReference type="Proteomes" id="UP000690515"/>
    </source>
</evidence>
<dbReference type="Pfam" id="PF03781">
    <property type="entry name" value="FGE-sulfatase"/>
    <property type="match status" value="1"/>
</dbReference>
<name>A0ABS5ZK05_9GAMM</name>
<sequence>YLMEIRMFMNRHRNAFNLSIVFIFSILTGCDKHNQEIESFKTSIKDNFIDFNGGEMHRKVSFDLSWKLEERNRKVPDYFNVVVSDFTIQKYPATCYEFEFFMRVTGHTSEQFEDAKCPDKKKTPANSIPWYDAQAYCEWLGSIFGKKGSLPTEAQWEFAATSGGKDVEYATNNGKVEPGVNTIWGDPKKAPKQPPAIDKYPPNPMGIYGMHGGVGEYVLDWHDALYPADAPEKNPTGPTSGTLKVYKGNDFRSSKISEVYTRGSTDPNYGYYRAGFRCTLTN</sequence>
<feature type="non-terminal residue" evidence="2">
    <location>
        <position position="1"/>
    </location>
</feature>
<organism evidence="2 3">
    <name type="scientific">Zooshikella harenae</name>
    <dbReference type="NCBI Taxonomy" id="2827238"/>
    <lineage>
        <taxon>Bacteria</taxon>
        <taxon>Pseudomonadati</taxon>
        <taxon>Pseudomonadota</taxon>
        <taxon>Gammaproteobacteria</taxon>
        <taxon>Oceanospirillales</taxon>
        <taxon>Zooshikellaceae</taxon>
        <taxon>Zooshikella</taxon>
    </lineage>
</organism>
<evidence type="ECO:0000313" key="2">
    <source>
        <dbReference type="EMBL" id="MBU2714265.1"/>
    </source>
</evidence>
<proteinExistence type="predicted"/>
<dbReference type="EMBL" id="JAGSOY010000199">
    <property type="protein sequence ID" value="MBU2714265.1"/>
    <property type="molecule type" value="Genomic_DNA"/>
</dbReference>